<dbReference type="InterPro" id="IPR028992">
    <property type="entry name" value="Hedgehog/Intein_dom"/>
</dbReference>
<evidence type="ECO:0000313" key="2">
    <source>
        <dbReference type="EMBL" id="OUJ04583.1"/>
    </source>
</evidence>
<evidence type="ECO:0000259" key="1">
    <source>
        <dbReference type="Pfam" id="PF13403"/>
    </source>
</evidence>
<dbReference type="OrthoDB" id="7284755at2"/>
<evidence type="ECO:0000313" key="3">
    <source>
        <dbReference type="Proteomes" id="UP000242683"/>
    </source>
</evidence>
<accession>A0A1Y3G3Z6</accession>
<dbReference type="Pfam" id="PF13403">
    <property type="entry name" value="Hint_2"/>
    <property type="match status" value="1"/>
</dbReference>
<dbReference type="AlphaFoldDB" id="A0A1Y3G3Z6"/>
<comment type="caution">
    <text evidence="2">The sequence shown here is derived from an EMBL/GenBank/DDBJ whole genome shotgun (WGS) entry which is preliminary data.</text>
</comment>
<dbReference type="SUPFAM" id="SSF51294">
    <property type="entry name" value="Hedgehog/intein (Hint) domain"/>
    <property type="match status" value="1"/>
</dbReference>
<organism evidence="2 3">
    <name type="scientific">Acetobacter malorum</name>
    <dbReference type="NCBI Taxonomy" id="178901"/>
    <lineage>
        <taxon>Bacteria</taxon>
        <taxon>Pseudomonadati</taxon>
        <taxon>Pseudomonadota</taxon>
        <taxon>Alphaproteobacteria</taxon>
        <taxon>Acetobacterales</taxon>
        <taxon>Acetobacteraceae</taxon>
        <taxon>Acetobacter</taxon>
    </lineage>
</organism>
<dbReference type="EMBL" id="JOPG01000028">
    <property type="protein sequence ID" value="OUJ04583.1"/>
    <property type="molecule type" value="Genomic_DNA"/>
</dbReference>
<sequence length="586" mass="62370">MSGLYSYGNTVTTSGSYTMYPTVYIGLLESGGASATFTGTDVVASVSFAPALISAICPYIVTSTDGANVTVEVGNSLIGLLTGSSLTADGGTINISGSTTISALSGMTYHIKNGGTLNLGNVQSADLSALSGASINFGDGGGTLVLTPSSGVNILSFSGINGFSHKGSTIEIPGAGKVTNSTYDGSKTRITTDNGYTIEVSGDYTETNKTLYQKTDGSNLYISASSYVTINGQESDDAVLVCFLPGSLINTPYGTKAVEDLSVDDEIIAYVDGVATPRRVTWTGQAHCNVRSHRPDDEAGYPVRILKDAIADGVPFKDMLITAEHCLFFDGQFVPARMLVNGRSIFFDKSITSYDYYHIETEAHSVIMADGMLTESYLDTGNRRAFSQKGNVVSIGSTSNLTWGDAAAPLTVSREAVEPLFRQIENRADKAGFAIHTEARPLTHESNLHLTTDTGAIIRPARHNNGRVMFMIPDRVESVRIVSNASRPCDVIGPFVDDRRQLGVLVGTVTLFESNRTRTLTDHLHDTQLSGWNNVEEGTMRWTSGNALLPLGERAPAALALMAIEVKAAGPYILDETLSENHALKV</sequence>
<feature type="domain" description="Hedgehog/Intein (Hint)" evidence="1">
    <location>
        <begin position="241"/>
        <end position="380"/>
    </location>
</feature>
<dbReference type="RefSeq" id="WP_086654129.1">
    <property type="nucleotide sequence ID" value="NZ_JOPG01000028.1"/>
</dbReference>
<protein>
    <recommendedName>
        <fullName evidence="1">Hedgehog/Intein (Hint) domain-containing protein</fullName>
    </recommendedName>
</protein>
<name>A0A1Y3G3Z6_9PROT</name>
<dbReference type="Gene3D" id="2.170.16.10">
    <property type="entry name" value="Hedgehog/Intein (Hint) domain"/>
    <property type="match status" value="1"/>
</dbReference>
<proteinExistence type="predicted"/>
<reference evidence="3" key="1">
    <citation type="submission" date="2014-06" db="EMBL/GenBank/DDBJ databases">
        <authorList>
            <person name="Winans N.J."/>
            <person name="Newell P.D."/>
            <person name="Douglas A.E."/>
        </authorList>
    </citation>
    <scope>NUCLEOTIDE SEQUENCE [LARGE SCALE GENOMIC DNA]</scope>
    <source>
        <strain evidence="3">DsW_057</strain>
    </source>
</reference>
<gene>
    <name evidence="2" type="ORF">HK23_08590</name>
</gene>
<dbReference type="Proteomes" id="UP000242683">
    <property type="component" value="Unassembled WGS sequence"/>
</dbReference>
<dbReference type="InterPro" id="IPR036844">
    <property type="entry name" value="Hint_dom_sf"/>
</dbReference>